<dbReference type="Proteomes" id="UP000318422">
    <property type="component" value="Unassembled WGS sequence"/>
</dbReference>
<reference evidence="1 2" key="1">
    <citation type="submission" date="2019-06" db="EMBL/GenBank/DDBJ databases">
        <title>Whole genome shotgun sequence of Zoogloea ramigera NBRC 15342.</title>
        <authorList>
            <person name="Hosoyama A."/>
            <person name="Uohara A."/>
            <person name="Ohji S."/>
            <person name="Ichikawa N."/>
        </authorList>
    </citation>
    <scope>NUCLEOTIDE SEQUENCE [LARGE SCALE GENOMIC DNA]</scope>
    <source>
        <strain evidence="1 2">NBRC 15342</strain>
    </source>
</reference>
<name>A0A4Y4CU99_ZOORA</name>
<evidence type="ECO:0000313" key="2">
    <source>
        <dbReference type="Proteomes" id="UP000318422"/>
    </source>
</evidence>
<organism evidence="1 2">
    <name type="scientific">Zoogloea ramigera</name>
    <dbReference type="NCBI Taxonomy" id="350"/>
    <lineage>
        <taxon>Bacteria</taxon>
        <taxon>Pseudomonadati</taxon>
        <taxon>Pseudomonadota</taxon>
        <taxon>Betaproteobacteria</taxon>
        <taxon>Rhodocyclales</taxon>
        <taxon>Zoogloeaceae</taxon>
        <taxon>Zoogloea</taxon>
    </lineage>
</organism>
<evidence type="ECO:0000313" key="1">
    <source>
        <dbReference type="EMBL" id="GEC96491.1"/>
    </source>
</evidence>
<dbReference type="AlphaFoldDB" id="A0A4Y4CU99"/>
<keyword evidence="2" id="KW-1185">Reference proteome</keyword>
<dbReference type="RefSeq" id="WP_141352847.1">
    <property type="nucleotide sequence ID" value="NZ_BJNV01000045.1"/>
</dbReference>
<proteinExistence type="predicted"/>
<accession>A0A4Y4CU99</accession>
<protein>
    <submittedName>
        <fullName evidence="1">Uncharacterized protein</fullName>
    </submittedName>
</protein>
<gene>
    <name evidence="1" type="ORF">ZRA01_25640</name>
</gene>
<sequence length="68" mass="7272">METLICRILMLSGLMAGVLLAGGSSSALVPAILAIVCAGLLRRIAPALPWRFKRARYRSAPAPIPGWR</sequence>
<dbReference type="EMBL" id="BJNV01000045">
    <property type="protein sequence ID" value="GEC96491.1"/>
    <property type="molecule type" value="Genomic_DNA"/>
</dbReference>
<comment type="caution">
    <text evidence="1">The sequence shown here is derived from an EMBL/GenBank/DDBJ whole genome shotgun (WGS) entry which is preliminary data.</text>
</comment>